<name>A0ABR4KTE7_9EURO</name>
<dbReference type="CDD" id="cd14688">
    <property type="entry name" value="bZIP_YAP"/>
    <property type="match status" value="1"/>
</dbReference>
<dbReference type="EMBL" id="JBFXLR010000009">
    <property type="protein sequence ID" value="KAL2855559.1"/>
    <property type="molecule type" value="Genomic_DNA"/>
</dbReference>
<dbReference type="PANTHER" id="PTHR38116">
    <property type="entry name" value="CHROMOSOME 7, WHOLE GENOME SHOTGUN SEQUENCE"/>
    <property type="match status" value="1"/>
</dbReference>
<dbReference type="Proteomes" id="UP001610444">
    <property type="component" value="Unassembled WGS sequence"/>
</dbReference>
<evidence type="ECO:0000313" key="2">
    <source>
        <dbReference type="EMBL" id="KAL2855559.1"/>
    </source>
</evidence>
<accession>A0ABR4KTE7</accession>
<dbReference type="Pfam" id="PF11905">
    <property type="entry name" value="DUF3425"/>
    <property type="match status" value="1"/>
</dbReference>
<evidence type="ECO:0008006" key="4">
    <source>
        <dbReference type="Google" id="ProtNLM"/>
    </source>
</evidence>
<keyword evidence="3" id="KW-1185">Reference proteome</keyword>
<dbReference type="RefSeq" id="XP_070901966.1">
    <property type="nucleotide sequence ID" value="XM_071039256.1"/>
</dbReference>
<dbReference type="GeneID" id="98154420"/>
<organism evidence="2 3">
    <name type="scientific">Aspergillus pseudodeflectus</name>
    <dbReference type="NCBI Taxonomy" id="176178"/>
    <lineage>
        <taxon>Eukaryota</taxon>
        <taxon>Fungi</taxon>
        <taxon>Dikarya</taxon>
        <taxon>Ascomycota</taxon>
        <taxon>Pezizomycotina</taxon>
        <taxon>Eurotiomycetes</taxon>
        <taxon>Eurotiomycetidae</taxon>
        <taxon>Eurotiales</taxon>
        <taxon>Aspergillaceae</taxon>
        <taxon>Aspergillus</taxon>
        <taxon>Aspergillus subgen. Nidulantes</taxon>
    </lineage>
</organism>
<sequence>MEDARAAEKRQRKRIQNRINQRAFRARHQGKVPGSTKSNKQRQYHVSSWRLDEQQTTTGLITSAKAEISCYPLPQDHRLLHLVKWNVFRGLSQNKILLNRLTTQYRLSDTALAEPFKYYETSNFPEYSVIVPVTTGGRPFCDSLTPTSTQMNVVHSSWINFIPFPRMRENLIKFEFEFSHSDLVRDLVGDLINLNLFVTNALSSSSSPGLDPTLTDKQTALPEGESGLIVWGEPYRAESWEATPEFLRKWAWAVAGCQDLIDSTNHWRRARGEDPVQLIPGHMRVACSHSESE</sequence>
<feature type="region of interest" description="Disordered" evidence="1">
    <location>
        <begin position="1"/>
        <end position="47"/>
    </location>
</feature>
<proteinExistence type="predicted"/>
<protein>
    <recommendedName>
        <fullName evidence="4">BZIP domain-containing protein</fullName>
    </recommendedName>
</protein>
<evidence type="ECO:0000256" key="1">
    <source>
        <dbReference type="SAM" id="MobiDB-lite"/>
    </source>
</evidence>
<evidence type="ECO:0000313" key="3">
    <source>
        <dbReference type="Proteomes" id="UP001610444"/>
    </source>
</evidence>
<dbReference type="PANTHER" id="PTHR38116:SF1">
    <property type="entry name" value="BZIP DOMAIN-CONTAINING PROTEIN"/>
    <property type="match status" value="1"/>
</dbReference>
<comment type="caution">
    <text evidence="2">The sequence shown here is derived from an EMBL/GenBank/DDBJ whole genome shotgun (WGS) entry which is preliminary data.</text>
</comment>
<reference evidence="2 3" key="1">
    <citation type="submission" date="2024-07" db="EMBL/GenBank/DDBJ databases">
        <title>Section-level genome sequencing and comparative genomics of Aspergillus sections Usti and Cavernicolus.</title>
        <authorList>
            <consortium name="Lawrence Berkeley National Laboratory"/>
            <person name="Nybo J.L."/>
            <person name="Vesth T.C."/>
            <person name="Theobald S."/>
            <person name="Frisvad J.C."/>
            <person name="Larsen T.O."/>
            <person name="Kjaerboelling I."/>
            <person name="Rothschild-Mancinelli K."/>
            <person name="Lyhne E.K."/>
            <person name="Kogle M.E."/>
            <person name="Barry K."/>
            <person name="Clum A."/>
            <person name="Na H."/>
            <person name="Ledsgaard L."/>
            <person name="Lin J."/>
            <person name="Lipzen A."/>
            <person name="Kuo A."/>
            <person name="Riley R."/>
            <person name="Mondo S."/>
            <person name="LaButti K."/>
            <person name="Haridas S."/>
            <person name="Pangalinan J."/>
            <person name="Salamov A.A."/>
            <person name="Simmons B.A."/>
            <person name="Magnuson J.K."/>
            <person name="Chen J."/>
            <person name="Drula E."/>
            <person name="Henrissat B."/>
            <person name="Wiebenga A."/>
            <person name="Lubbers R.J."/>
            <person name="Gomes A.C."/>
            <person name="Macurrencykelacurrency M.R."/>
            <person name="Stajich J."/>
            <person name="Grigoriev I.V."/>
            <person name="Mortensen U.H."/>
            <person name="De vries R.P."/>
            <person name="Baker S.E."/>
            <person name="Andersen M.R."/>
        </authorList>
    </citation>
    <scope>NUCLEOTIDE SEQUENCE [LARGE SCALE GENOMIC DNA]</scope>
    <source>
        <strain evidence="2 3">CBS 756.74</strain>
    </source>
</reference>
<dbReference type="InterPro" id="IPR021833">
    <property type="entry name" value="DUF3425"/>
</dbReference>
<gene>
    <name evidence="2" type="ORF">BJX68DRAFT_230773</name>
</gene>